<comment type="caution">
    <text evidence="2">The sequence shown here is derived from an EMBL/GenBank/DDBJ whole genome shotgun (WGS) entry which is preliminary data.</text>
</comment>
<accession>A0A9W8APD0</accession>
<feature type="compositionally biased region" description="Polar residues" evidence="1">
    <location>
        <begin position="104"/>
        <end position="113"/>
    </location>
</feature>
<dbReference type="Proteomes" id="UP001150925">
    <property type="component" value="Unassembled WGS sequence"/>
</dbReference>
<organism evidence="2 3">
    <name type="scientific">Dispira parvispora</name>
    <dbReference type="NCBI Taxonomy" id="1520584"/>
    <lineage>
        <taxon>Eukaryota</taxon>
        <taxon>Fungi</taxon>
        <taxon>Fungi incertae sedis</taxon>
        <taxon>Zoopagomycota</taxon>
        <taxon>Kickxellomycotina</taxon>
        <taxon>Dimargaritomycetes</taxon>
        <taxon>Dimargaritales</taxon>
        <taxon>Dimargaritaceae</taxon>
        <taxon>Dispira</taxon>
    </lineage>
</organism>
<sequence length="124" mass="13716">DRGRIRGLLRLVTLLERAFFDPEEPLGIERLPSGLECTESDPVDRLLFVLPLRPAGYLSVVLDVGDAVEHALPSRPMRFWLELNPAERTGHDPANTHGDWVRSCDSNTDNSVGSIGKLKTTPGE</sequence>
<dbReference type="EMBL" id="JANBPY010002552">
    <property type="protein sequence ID" value="KAJ1954527.1"/>
    <property type="molecule type" value="Genomic_DNA"/>
</dbReference>
<name>A0A9W8APD0_9FUNG</name>
<evidence type="ECO:0000313" key="3">
    <source>
        <dbReference type="Proteomes" id="UP001150925"/>
    </source>
</evidence>
<feature type="region of interest" description="Disordered" evidence="1">
    <location>
        <begin position="91"/>
        <end position="124"/>
    </location>
</feature>
<dbReference type="AlphaFoldDB" id="A0A9W8APD0"/>
<protein>
    <submittedName>
        <fullName evidence="2">Uncharacterized protein</fullName>
    </submittedName>
</protein>
<reference evidence="2" key="1">
    <citation type="submission" date="2022-07" db="EMBL/GenBank/DDBJ databases">
        <title>Phylogenomic reconstructions and comparative analyses of Kickxellomycotina fungi.</title>
        <authorList>
            <person name="Reynolds N.K."/>
            <person name="Stajich J.E."/>
            <person name="Barry K."/>
            <person name="Grigoriev I.V."/>
            <person name="Crous P."/>
            <person name="Smith M.E."/>
        </authorList>
    </citation>
    <scope>NUCLEOTIDE SEQUENCE</scope>
    <source>
        <strain evidence="2">RSA 1196</strain>
    </source>
</reference>
<evidence type="ECO:0000256" key="1">
    <source>
        <dbReference type="SAM" id="MobiDB-lite"/>
    </source>
</evidence>
<keyword evidence="3" id="KW-1185">Reference proteome</keyword>
<proteinExistence type="predicted"/>
<gene>
    <name evidence="2" type="ORF">IWQ62_005737</name>
</gene>
<feature type="non-terminal residue" evidence="2">
    <location>
        <position position="1"/>
    </location>
</feature>
<evidence type="ECO:0000313" key="2">
    <source>
        <dbReference type="EMBL" id="KAJ1954527.1"/>
    </source>
</evidence>